<organism evidence="1 2">
    <name type="scientific">Flavobacterium defluvii</name>
    <dbReference type="NCBI Taxonomy" id="370979"/>
    <lineage>
        <taxon>Bacteria</taxon>
        <taxon>Pseudomonadati</taxon>
        <taxon>Bacteroidota</taxon>
        <taxon>Flavobacteriia</taxon>
        <taxon>Flavobacteriales</taxon>
        <taxon>Flavobacteriaceae</taxon>
        <taxon>Flavobacterium</taxon>
    </lineage>
</organism>
<gene>
    <name evidence="1" type="ORF">SAMN05443663_103532</name>
</gene>
<evidence type="ECO:0000313" key="1">
    <source>
        <dbReference type="EMBL" id="SHG71596.1"/>
    </source>
</evidence>
<accession>A0A1M5M302</accession>
<dbReference type="Proteomes" id="UP000184071">
    <property type="component" value="Unassembled WGS sequence"/>
</dbReference>
<proteinExistence type="predicted"/>
<dbReference type="EMBL" id="FQWC01000003">
    <property type="protein sequence ID" value="SHG71596.1"/>
    <property type="molecule type" value="Genomic_DNA"/>
</dbReference>
<dbReference type="STRING" id="370979.SAMN05443663_103532"/>
<sequence length="147" mass="16958">MKISSSVIVLFFLFIIKVQSQTYELGKVTIAELEEKMHPLDSGAVAAILFCKGVSKIDDSDSENTVQMRIKIYRKEGYDWANAQFAFLAGKLNTISLTDVFTYNLIDGKIVKSKLKPESEFIEKNNIILLDKENYFPRCKRRFNYRI</sequence>
<evidence type="ECO:0000313" key="2">
    <source>
        <dbReference type="Proteomes" id="UP000184071"/>
    </source>
</evidence>
<keyword evidence="2" id="KW-1185">Reference proteome</keyword>
<name>A0A1M5M302_9FLAO</name>
<dbReference type="RefSeq" id="WP_317043483.1">
    <property type="nucleotide sequence ID" value="NZ_FQWC01000003.1"/>
</dbReference>
<protein>
    <submittedName>
        <fullName evidence="1">Uncharacterized protein</fullName>
    </submittedName>
</protein>
<reference evidence="2" key="1">
    <citation type="submission" date="2016-11" db="EMBL/GenBank/DDBJ databases">
        <authorList>
            <person name="Varghese N."/>
            <person name="Submissions S."/>
        </authorList>
    </citation>
    <scope>NUCLEOTIDE SEQUENCE [LARGE SCALE GENOMIC DNA]</scope>
    <source>
        <strain evidence="2">DSM 17963</strain>
    </source>
</reference>
<dbReference type="AlphaFoldDB" id="A0A1M5M302"/>